<protein>
    <submittedName>
        <fullName evidence="2">Uncharacterized protein</fullName>
    </submittedName>
</protein>
<sequence>MEGSSKRAGEELERESIKKQKVDEDKETTKLQSLIKVIPDEEEVAIDVIPLATKPLTIVYWKIYKEGKNNYYQIIRANGSSKMYRVFSQMLKSFDRKNLEDLYKLSLEESTGLQSCYVKIYESTCRVFIQCGSNLDIQKLVEKRCPLTPATITDMLNKKLHYDHLSEMVYHLLKLLTKQLKNL</sequence>
<comment type="caution">
    <text evidence="2">The sequence shown here is derived from an EMBL/GenBank/DDBJ whole genome shotgun (WGS) entry which is preliminary data.</text>
</comment>
<dbReference type="EMBL" id="BQNB010010924">
    <property type="protein sequence ID" value="GJS83752.1"/>
    <property type="molecule type" value="Genomic_DNA"/>
</dbReference>
<organism evidence="2 3">
    <name type="scientific">Tanacetum coccineum</name>
    <dbReference type="NCBI Taxonomy" id="301880"/>
    <lineage>
        <taxon>Eukaryota</taxon>
        <taxon>Viridiplantae</taxon>
        <taxon>Streptophyta</taxon>
        <taxon>Embryophyta</taxon>
        <taxon>Tracheophyta</taxon>
        <taxon>Spermatophyta</taxon>
        <taxon>Magnoliopsida</taxon>
        <taxon>eudicotyledons</taxon>
        <taxon>Gunneridae</taxon>
        <taxon>Pentapetalae</taxon>
        <taxon>asterids</taxon>
        <taxon>campanulids</taxon>
        <taxon>Asterales</taxon>
        <taxon>Asteraceae</taxon>
        <taxon>Asteroideae</taxon>
        <taxon>Anthemideae</taxon>
        <taxon>Anthemidinae</taxon>
        <taxon>Tanacetum</taxon>
    </lineage>
</organism>
<accession>A0ABQ4Z3L1</accession>
<proteinExistence type="predicted"/>
<name>A0ABQ4Z3L1_9ASTR</name>
<evidence type="ECO:0000313" key="2">
    <source>
        <dbReference type="EMBL" id="GJS83752.1"/>
    </source>
</evidence>
<evidence type="ECO:0000313" key="3">
    <source>
        <dbReference type="Proteomes" id="UP001151760"/>
    </source>
</evidence>
<keyword evidence="3" id="KW-1185">Reference proteome</keyword>
<dbReference type="Proteomes" id="UP001151760">
    <property type="component" value="Unassembled WGS sequence"/>
</dbReference>
<gene>
    <name evidence="2" type="ORF">Tco_0750293</name>
</gene>
<reference evidence="2" key="1">
    <citation type="journal article" date="2022" name="Int. J. Mol. Sci.">
        <title>Draft Genome of Tanacetum Coccineum: Genomic Comparison of Closely Related Tanacetum-Family Plants.</title>
        <authorList>
            <person name="Yamashiro T."/>
            <person name="Shiraishi A."/>
            <person name="Nakayama K."/>
            <person name="Satake H."/>
        </authorList>
    </citation>
    <scope>NUCLEOTIDE SEQUENCE</scope>
</reference>
<evidence type="ECO:0000256" key="1">
    <source>
        <dbReference type="SAM" id="MobiDB-lite"/>
    </source>
</evidence>
<reference evidence="2" key="2">
    <citation type="submission" date="2022-01" db="EMBL/GenBank/DDBJ databases">
        <authorList>
            <person name="Yamashiro T."/>
            <person name="Shiraishi A."/>
            <person name="Satake H."/>
            <person name="Nakayama K."/>
        </authorList>
    </citation>
    <scope>NUCLEOTIDE SEQUENCE</scope>
</reference>
<feature type="region of interest" description="Disordered" evidence="1">
    <location>
        <begin position="1"/>
        <end position="24"/>
    </location>
</feature>